<dbReference type="EMBL" id="VMNW02000018">
    <property type="protein sequence ID" value="KAA9161076.1"/>
    <property type="molecule type" value="Genomic_DNA"/>
</dbReference>
<name>A0A5N0V3W0_9PSEU</name>
<dbReference type="Proteomes" id="UP000319769">
    <property type="component" value="Unassembled WGS sequence"/>
</dbReference>
<dbReference type="AlphaFoldDB" id="A0A5N0V3W0"/>
<gene>
    <name evidence="2" type="ORF">FPZ12_015035</name>
</gene>
<organism evidence="2 3">
    <name type="scientific">Amycolatopsis acidicola</name>
    <dbReference type="NCBI Taxonomy" id="2596893"/>
    <lineage>
        <taxon>Bacteria</taxon>
        <taxon>Bacillati</taxon>
        <taxon>Actinomycetota</taxon>
        <taxon>Actinomycetes</taxon>
        <taxon>Pseudonocardiales</taxon>
        <taxon>Pseudonocardiaceae</taxon>
        <taxon>Amycolatopsis</taxon>
    </lineage>
</organism>
<evidence type="ECO:0000313" key="3">
    <source>
        <dbReference type="Proteomes" id="UP000319769"/>
    </source>
</evidence>
<accession>A0A5N0V3W0</accession>
<evidence type="ECO:0000313" key="2">
    <source>
        <dbReference type="EMBL" id="KAA9161076.1"/>
    </source>
</evidence>
<reference evidence="2" key="1">
    <citation type="submission" date="2019-09" db="EMBL/GenBank/DDBJ databases">
        <authorList>
            <person name="Teo W.F.A."/>
            <person name="Duangmal K."/>
        </authorList>
    </citation>
    <scope>NUCLEOTIDE SEQUENCE [LARGE SCALE GENOMIC DNA]</scope>
    <source>
        <strain evidence="2">K81G1</strain>
    </source>
</reference>
<sequence length="118" mass="12614">MTGVPQQSDPDSLEHVAGKVEVLHDHFKDSKAKMTGVTGQNPFGEIKHPDTRPGEPHPSEHAVQALGNFKDRMHSQFDAAADLMKSSGGALREAAKALREADNAAKDSLTVKDGSLDT</sequence>
<protein>
    <submittedName>
        <fullName evidence="2">Uncharacterized protein</fullName>
    </submittedName>
</protein>
<evidence type="ECO:0000256" key="1">
    <source>
        <dbReference type="SAM" id="MobiDB-lite"/>
    </source>
</evidence>
<feature type="compositionally biased region" description="Basic and acidic residues" evidence="1">
    <location>
        <begin position="45"/>
        <end position="59"/>
    </location>
</feature>
<dbReference type="RefSeq" id="WP_144747138.1">
    <property type="nucleotide sequence ID" value="NZ_VMNW02000018.1"/>
</dbReference>
<proteinExistence type="predicted"/>
<keyword evidence="3" id="KW-1185">Reference proteome</keyword>
<feature type="region of interest" description="Disordered" evidence="1">
    <location>
        <begin position="29"/>
        <end position="59"/>
    </location>
</feature>
<dbReference type="OrthoDB" id="3556308at2"/>
<comment type="caution">
    <text evidence="2">The sequence shown here is derived from an EMBL/GenBank/DDBJ whole genome shotgun (WGS) entry which is preliminary data.</text>
</comment>